<evidence type="ECO:0000313" key="3">
    <source>
        <dbReference type="Proteomes" id="UP001107558"/>
    </source>
</evidence>
<organism evidence="2 3">
    <name type="scientific">Polypedilum vanderplanki</name>
    <name type="common">Sleeping chironomid midge</name>
    <dbReference type="NCBI Taxonomy" id="319348"/>
    <lineage>
        <taxon>Eukaryota</taxon>
        <taxon>Metazoa</taxon>
        <taxon>Ecdysozoa</taxon>
        <taxon>Arthropoda</taxon>
        <taxon>Hexapoda</taxon>
        <taxon>Insecta</taxon>
        <taxon>Pterygota</taxon>
        <taxon>Neoptera</taxon>
        <taxon>Endopterygota</taxon>
        <taxon>Diptera</taxon>
        <taxon>Nematocera</taxon>
        <taxon>Chironomoidea</taxon>
        <taxon>Chironomidae</taxon>
        <taxon>Chironominae</taxon>
        <taxon>Polypedilum</taxon>
        <taxon>Polypedilum</taxon>
    </lineage>
</organism>
<name>A0A9J6CB81_POLVA</name>
<protein>
    <submittedName>
        <fullName evidence="2">Uncharacterized protein</fullName>
    </submittedName>
</protein>
<dbReference type="AlphaFoldDB" id="A0A9J6CB81"/>
<evidence type="ECO:0000256" key="1">
    <source>
        <dbReference type="SAM" id="SignalP"/>
    </source>
</evidence>
<feature type="signal peptide" evidence="1">
    <location>
        <begin position="1"/>
        <end position="22"/>
    </location>
</feature>
<gene>
    <name evidence="2" type="ORF">PVAND_008835</name>
</gene>
<feature type="chain" id="PRO_5039932229" evidence="1">
    <location>
        <begin position="23"/>
        <end position="89"/>
    </location>
</feature>
<sequence>MKFIYKILLFLIYCIIFSNAKAQENAKKKLCFDGMLPIRIPCTTSLDFLIDETTPQTDLGIMTFRCPPGTKRIKGGPCKRTITLGKKKK</sequence>
<keyword evidence="3" id="KW-1185">Reference proteome</keyword>
<evidence type="ECO:0000313" key="2">
    <source>
        <dbReference type="EMBL" id="KAG5679255.1"/>
    </source>
</evidence>
<keyword evidence="1" id="KW-0732">Signal</keyword>
<dbReference type="EMBL" id="JADBJN010000002">
    <property type="protein sequence ID" value="KAG5679255.1"/>
    <property type="molecule type" value="Genomic_DNA"/>
</dbReference>
<accession>A0A9J6CB81</accession>
<proteinExistence type="predicted"/>
<reference evidence="2" key="1">
    <citation type="submission" date="2021-03" db="EMBL/GenBank/DDBJ databases">
        <title>Chromosome level genome of the anhydrobiotic midge Polypedilum vanderplanki.</title>
        <authorList>
            <person name="Yoshida Y."/>
            <person name="Kikawada T."/>
            <person name="Gusev O."/>
        </authorList>
    </citation>
    <scope>NUCLEOTIDE SEQUENCE</scope>
    <source>
        <strain evidence="2">NIAS01</strain>
        <tissue evidence="2">Whole body or cell culture</tissue>
    </source>
</reference>
<dbReference type="Proteomes" id="UP001107558">
    <property type="component" value="Chromosome 2"/>
</dbReference>
<comment type="caution">
    <text evidence="2">The sequence shown here is derived from an EMBL/GenBank/DDBJ whole genome shotgun (WGS) entry which is preliminary data.</text>
</comment>